<dbReference type="OrthoDB" id="5438497at2"/>
<dbReference type="Proteomes" id="UP000317374">
    <property type="component" value="Unassembled WGS sequence"/>
</dbReference>
<dbReference type="RefSeq" id="WP_142514121.1">
    <property type="nucleotide sequence ID" value="NZ_CABGGW010000045.1"/>
</dbReference>
<protein>
    <submittedName>
        <fullName evidence="1">Uncharacterized protein</fullName>
    </submittedName>
</protein>
<proteinExistence type="predicted"/>
<dbReference type="AlphaFoldDB" id="A0A564M511"/>
<sequence>MPRNNVPLLAFNRGIISPLALARTDIERLALSAEVQINWVPRLLGSMMLRPGLGYIGQTRSNKRARFIPFVFATDDTALIELTDGKMRVWVDDALISRDTVSSAIINGDFASDLSGWTDADESDSTSEWTSAGMQLTGNSSTSAIRWQQVNVASADQGVLHAVRITVARGPVTVMIGSSQGEDDYIAETTLQEGVSSLSFTPAGDFYIQFESAATFPVIVKSVAVESGGVLELNTPWAESDLDSVQVAQSADVLFVACSDIQQRRIERRDNGSWSVVKYYSNDGPYNVMNVSPTTLTPSARTGLITLTASASLFRSGHVGALFRLTSSGQTVSSAINGESQFTGYVKVTGIDDSRKFTVSIANVDPATPWSGTVTLQRSVSEPGAWTDVKTWTGETSETYDDGLDNNTIYYRIGVAAGDWETSSGSVQVSLEYSGGSLTGTVRITAVNSRTSATGIVLSDLGGTSATADWYEGAFSEKNGFPGAVAIFEGRLWWAGGDRIYGSYSDAYDSFDDGNNSEDKVAGDASAINYSIGSGPVDKVNWLLPLLRLIAGTQGSEASIQSSSYGEVVTPDNFHIKYPSTRGSTHAGAVVLDNRGIFIHRSGRRVYELNYTSDYYDYASTDLTDLWPECGNSPIVRIAAQRLPDDRIHCVRENGTVSVLVRDPAEDLKAWVVVETAGTVEDVVTLPGDEEDRVYYVVNRNGTRCLERWAKESECIGGSLNKQADSFIFRTGSASDTLSGLNHIEGKAVVVWADGKDIGTRTVSSGAISLGASYSNVIAGLGYNAKYKSSKLAYAAGMGTALAQRKRVDHLALIMRNTHYRGMTYGPDFDIQDDLPAEEFANPTASNMVWESYDRDSFEFDGSWDTDSRICLVAAAPRPVTVLAAIVSLTTHDK</sequence>
<reference evidence="1 2" key="1">
    <citation type="submission" date="2019-07" db="EMBL/GenBank/DDBJ databases">
        <authorList>
            <person name="Brisse S."/>
            <person name="Rodrigues C."/>
            <person name="Thorpe H."/>
        </authorList>
    </citation>
    <scope>NUCLEOTIDE SEQUENCE [LARGE SCALE GENOMIC DNA]</scope>
    <source>
        <strain evidence="1">SB6422</strain>
    </source>
</reference>
<organism evidence="1 2">
    <name type="scientific">Klebsiella huaxiensis</name>
    <dbReference type="NCBI Taxonomy" id="2153354"/>
    <lineage>
        <taxon>Bacteria</taxon>
        <taxon>Pseudomonadati</taxon>
        <taxon>Pseudomonadota</taxon>
        <taxon>Gammaproteobacteria</taxon>
        <taxon>Enterobacterales</taxon>
        <taxon>Enterobacteriaceae</taxon>
        <taxon>Klebsiella/Raoultella group</taxon>
        <taxon>Klebsiella</taxon>
    </lineage>
</organism>
<dbReference type="EMBL" id="CABGGW010000045">
    <property type="protein sequence ID" value="VUS88837.1"/>
    <property type="molecule type" value="Genomic_DNA"/>
</dbReference>
<accession>A0A564M511</accession>
<gene>
    <name evidence="1" type="ORF">SB6422_02768</name>
</gene>
<evidence type="ECO:0000313" key="2">
    <source>
        <dbReference type="Proteomes" id="UP000317374"/>
    </source>
</evidence>
<evidence type="ECO:0000313" key="1">
    <source>
        <dbReference type="EMBL" id="VUS88837.1"/>
    </source>
</evidence>
<name>A0A564M511_9ENTR</name>